<evidence type="ECO:0000313" key="1">
    <source>
        <dbReference type="EMBL" id="KAF0685658.1"/>
    </source>
</evidence>
<keyword evidence="3" id="KW-1185">Reference proteome</keyword>
<gene>
    <name evidence="2" type="primary">Aste57867_22494</name>
    <name evidence="1" type="ORF">As57867_022424</name>
    <name evidence="2" type="ORF">ASTE57867_22494</name>
</gene>
<dbReference type="AlphaFoldDB" id="A0A485LKH8"/>
<sequence length="233" mass="25640">MLFAHIVKLPESSSLLPPNLRLSVLGSRASLVGILPPPLQVDVAPVDVVGDATNGDDPVPYLGAGSATPPVSGASSPAIDTTIEFAFASESYTQSRRLTDLCKLEDLLEPPRERVQRARTLSASPRIALQETTDAISEMISRRRSDVSAAAWEKDILHVMESFLDTLKRTYDERQMVSGQRMDADLDAMLVAIDDARLKMREMNDSSSPLADELTEMIRRVQEDVVMVEYVKL</sequence>
<reference evidence="2 3" key="1">
    <citation type="submission" date="2019-03" db="EMBL/GenBank/DDBJ databases">
        <authorList>
            <person name="Gaulin E."/>
            <person name="Dumas B."/>
        </authorList>
    </citation>
    <scope>NUCLEOTIDE SEQUENCE [LARGE SCALE GENOMIC DNA]</scope>
    <source>
        <strain evidence="2">CBS 568.67</strain>
    </source>
</reference>
<dbReference type="Proteomes" id="UP000332933">
    <property type="component" value="Unassembled WGS sequence"/>
</dbReference>
<reference evidence="1" key="2">
    <citation type="submission" date="2019-06" db="EMBL/GenBank/DDBJ databases">
        <title>Genomics analysis of Aphanomyces spp. identifies a new class of oomycete effector associated with host adaptation.</title>
        <authorList>
            <person name="Gaulin E."/>
        </authorList>
    </citation>
    <scope>NUCLEOTIDE SEQUENCE</scope>
    <source>
        <strain evidence="1">CBS 578.67</strain>
    </source>
</reference>
<dbReference type="EMBL" id="VJMH01007062">
    <property type="protein sequence ID" value="KAF0685658.1"/>
    <property type="molecule type" value="Genomic_DNA"/>
</dbReference>
<organism evidence="2 3">
    <name type="scientific">Aphanomyces stellatus</name>
    <dbReference type="NCBI Taxonomy" id="120398"/>
    <lineage>
        <taxon>Eukaryota</taxon>
        <taxon>Sar</taxon>
        <taxon>Stramenopiles</taxon>
        <taxon>Oomycota</taxon>
        <taxon>Saprolegniomycetes</taxon>
        <taxon>Saprolegniales</taxon>
        <taxon>Verrucalvaceae</taxon>
        <taxon>Aphanomyces</taxon>
    </lineage>
</organism>
<proteinExistence type="predicted"/>
<evidence type="ECO:0000313" key="3">
    <source>
        <dbReference type="Proteomes" id="UP000332933"/>
    </source>
</evidence>
<dbReference type="OrthoDB" id="69609at2759"/>
<protein>
    <submittedName>
        <fullName evidence="2">Aste57867_22494 protein</fullName>
    </submittedName>
</protein>
<name>A0A485LKH8_9STRA</name>
<accession>A0A485LKH8</accession>
<dbReference type="EMBL" id="CAADRA010007088">
    <property type="protein sequence ID" value="VFT99154.1"/>
    <property type="molecule type" value="Genomic_DNA"/>
</dbReference>
<evidence type="ECO:0000313" key="2">
    <source>
        <dbReference type="EMBL" id="VFT99154.1"/>
    </source>
</evidence>